<gene>
    <name evidence="1" type="ORF">ZEAMMB73_Zm00001d018046</name>
</gene>
<organism evidence="1">
    <name type="scientific">Zea mays</name>
    <name type="common">Maize</name>
    <dbReference type="NCBI Taxonomy" id="4577"/>
    <lineage>
        <taxon>Eukaryota</taxon>
        <taxon>Viridiplantae</taxon>
        <taxon>Streptophyta</taxon>
        <taxon>Embryophyta</taxon>
        <taxon>Tracheophyta</taxon>
        <taxon>Spermatophyta</taxon>
        <taxon>Magnoliopsida</taxon>
        <taxon>Liliopsida</taxon>
        <taxon>Poales</taxon>
        <taxon>Poaceae</taxon>
        <taxon>PACMAD clade</taxon>
        <taxon>Panicoideae</taxon>
        <taxon>Andropogonodae</taxon>
        <taxon>Andropogoneae</taxon>
        <taxon>Tripsacinae</taxon>
        <taxon>Zea</taxon>
    </lineage>
</organism>
<reference evidence="1" key="1">
    <citation type="submission" date="2015-12" db="EMBL/GenBank/DDBJ databases">
        <title>Update maize B73 reference genome by single molecule sequencing technologies.</title>
        <authorList>
            <consortium name="Maize Genome Sequencing Project"/>
            <person name="Ware D."/>
        </authorList>
    </citation>
    <scope>NUCLEOTIDE SEQUENCE</scope>
    <source>
        <tissue evidence="1">Seedling</tissue>
    </source>
</reference>
<dbReference type="AlphaFoldDB" id="A0A1D6HKC8"/>
<name>A0A1D6HKC8_MAIZE</name>
<proteinExistence type="predicted"/>
<dbReference type="EMBL" id="CM000781">
    <property type="protein sequence ID" value="AQK74893.1"/>
    <property type="molecule type" value="Genomic_DNA"/>
</dbReference>
<dbReference type="ExpressionAtlas" id="A0A1D6HKC8">
    <property type="expression patterns" value="baseline and differential"/>
</dbReference>
<evidence type="ECO:0000313" key="1">
    <source>
        <dbReference type="EMBL" id="AQK74893.1"/>
    </source>
</evidence>
<protein>
    <submittedName>
        <fullName evidence="1">Protein POLLEN DEFECTIVE IN GUIDANCE 1</fullName>
    </submittedName>
</protein>
<accession>A0A1D6HKC8</accession>
<sequence>MVGEIHGPLAMRPHVSHSRSSPHDPMKAKGAPKALWQAGICRSGGRGLRGAQSCLWGGDNEAARLKVQDDEQQQRRRRRRPWFRHGSGSAGCAIGVNKHVGERRSCCGCGGCGGHGVATCGKWRHEEEADLRSRRWTGRKFECLDKSPFRYFLGELYGGNSLGSTIAVGNEKKRQRVYNTMFHVPWRCERVLGTSNFVHIEPVRMTSSLKVIEMLQSSNGIQHVPCASISALISRDGNANWNWSLVSID</sequence>